<dbReference type="InterPro" id="IPR002750">
    <property type="entry name" value="CobE/GbiG_C"/>
</dbReference>
<dbReference type="OrthoDB" id="9781023at2"/>
<dbReference type="PANTHER" id="PTHR37477">
    <property type="entry name" value="COBALT-PRECORRIN-5A HYDROLASE"/>
    <property type="match status" value="1"/>
</dbReference>
<dbReference type="InterPro" id="IPR036518">
    <property type="entry name" value="CobE/GbiG_C_sf"/>
</dbReference>
<dbReference type="GO" id="GO:0009236">
    <property type="term" value="P:cobalamin biosynthetic process"/>
    <property type="evidence" value="ECO:0007669"/>
    <property type="project" value="InterPro"/>
</dbReference>
<evidence type="ECO:0000313" key="5">
    <source>
        <dbReference type="Proteomes" id="UP000462760"/>
    </source>
</evidence>
<keyword evidence="4" id="KW-0378">Hydrolase</keyword>
<dbReference type="RefSeq" id="WP_154485052.1">
    <property type="nucleotide sequence ID" value="NZ_VULR01000024.1"/>
</dbReference>
<evidence type="ECO:0000313" key="4">
    <source>
        <dbReference type="EMBL" id="MSS44382.1"/>
    </source>
</evidence>
<dbReference type="AlphaFoldDB" id="A0A844FKD3"/>
<reference evidence="4 5" key="1">
    <citation type="submission" date="2019-08" db="EMBL/GenBank/DDBJ databases">
        <title>In-depth cultivation of the pig gut microbiome towards novel bacterial diversity and tailored functional studies.</title>
        <authorList>
            <person name="Wylensek D."/>
            <person name="Hitch T.C.A."/>
            <person name="Clavel T."/>
        </authorList>
    </citation>
    <scope>NUCLEOTIDE SEQUENCE [LARGE SCALE GENOMIC DNA]</scope>
    <source>
        <strain evidence="4 5">Med78-601-WT-4W-RMD-3</strain>
    </source>
</reference>
<comment type="caution">
    <text evidence="4">The sequence shown here is derived from an EMBL/GenBank/DDBJ whole genome shotgun (WGS) entry which is preliminary data.</text>
</comment>
<dbReference type="InterPro" id="IPR021744">
    <property type="entry name" value="CbiG_N"/>
</dbReference>
<dbReference type="Pfam" id="PF11760">
    <property type="entry name" value="CbiG_N"/>
    <property type="match status" value="1"/>
</dbReference>
<dbReference type="NCBIfam" id="NF004466">
    <property type="entry name" value="PRK05788.1-4"/>
    <property type="match status" value="1"/>
</dbReference>
<dbReference type="Gene3D" id="3.40.50.11220">
    <property type="match status" value="1"/>
</dbReference>
<feature type="domain" description="Cobalamin biosynthesis central region" evidence="3">
    <location>
        <begin position="131"/>
        <end position="216"/>
    </location>
</feature>
<dbReference type="PANTHER" id="PTHR37477:SF1">
    <property type="entry name" value="COBALT-PRECORRIN-5A HYDROLASE"/>
    <property type="match status" value="1"/>
</dbReference>
<feature type="domain" description="CobE/GbiG C-terminal" evidence="1">
    <location>
        <begin position="220"/>
        <end position="334"/>
    </location>
</feature>
<dbReference type="EMBL" id="VULR01000024">
    <property type="protein sequence ID" value="MSS44382.1"/>
    <property type="molecule type" value="Genomic_DNA"/>
</dbReference>
<evidence type="ECO:0000259" key="3">
    <source>
        <dbReference type="Pfam" id="PF11761"/>
    </source>
</evidence>
<organism evidence="4 5">
    <name type="scientific">Anaerosalibacter bizertensis</name>
    <dbReference type="NCBI Taxonomy" id="932217"/>
    <lineage>
        <taxon>Bacteria</taxon>
        <taxon>Bacillati</taxon>
        <taxon>Bacillota</taxon>
        <taxon>Tissierellia</taxon>
        <taxon>Tissierellales</taxon>
        <taxon>Sporanaerobacteraceae</taxon>
        <taxon>Anaerosalibacter</taxon>
    </lineage>
</organism>
<gene>
    <name evidence="4" type="primary">cbiG</name>
    <name evidence="4" type="ORF">FYJ27_11790</name>
</gene>
<name>A0A844FKD3_9FIRM</name>
<dbReference type="SUPFAM" id="SSF159672">
    <property type="entry name" value="CbiG N-terminal domain-like"/>
    <property type="match status" value="1"/>
</dbReference>
<dbReference type="EC" id="3.7.1.12" evidence="4"/>
<dbReference type="Pfam" id="PF01890">
    <property type="entry name" value="CbiG_C"/>
    <property type="match status" value="1"/>
</dbReference>
<dbReference type="InterPro" id="IPR052553">
    <property type="entry name" value="CbiG_hydrolase"/>
</dbReference>
<proteinExistence type="predicted"/>
<sequence length="341" mass="37619">MKVACLSFTDNGRKIGGKLSGFKSNNGVEIHHYINHEIKGGIKNIFKDIVKEYDGIVFISATGIAVRMMAPYIVDKTVDPAIVVVDDLGRFSISLLSGHIGGGNFLCKWIADILKAKPIITTASDSRGIEAIDVFAMKMGYLMEDMESVKDITAMMVNGKKIGFYSDMKEIIYYDNILAIDSLDEIEDLKDEIDGLILVTSTQNIALEIPHTILRPKNLNIGIGCRKGVEGERIIKAILETLDRNNLSKNSIKSIGTVEIKKDEVGIIEASKYFDCPMNIFTIREIEKVEKMFEKSSFVKKTIGVSSVSEPCAYLSGGQIIVKKTKCNGITIAISREVNYG</sequence>
<dbReference type="GO" id="GO:0043779">
    <property type="term" value="F:cobalt-precorrin-5A acetaldehyde-lyase activity"/>
    <property type="evidence" value="ECO:0007669"/>
    <property type="project" value="UniProtKB-EC"/>
</dbReference>
<feature type="domain" description="Cobalamin synthesis G N-terminal" evidence="2">
    <location>
        <begin position="45"/>
        <end position="125"/>
    </location>
</feature>
<dbReference type="SUPFAM" id="SSF159664">
    <property type="entry name" value="CobE/GbiG C-terminal domain-like"/>
    <property type="match status" value="1"/>
</dbReference>
<dbReference type="InterPro" id="IPR021745">
    <property type="entry name" value="CbiG_mid"/>
</dbReference>
<protein>
    <submittedName>
        <fullName evidence="4">Cobalt-precorrin 5A hydrolase</fullName>
        <ecNumber evidence="4">3.7.1.12</ecNumber>
    </submittedName>
</protein>
<dbReference type="Pfam" id="PF11761">
    <property type="entry name" value="CbiG_mid"/>
    <property type="match status" value="1"/>
</dbReference>
<dbReference type="InterPro" id="IPR038029">
    <property type="entry name" value="GbiG_N_sf"/>
</dbReference>
<dbReference type="Proteomes" id="UP000462760">
    <property type="component" value="Unassembled WGS sequence"/>
</dbReference>
<evidence type="ECO:0000259" key="2">
    <source>
        <dbReference type="Pfam" id="PF11760"/>
    </source>
</evidence>
<evidence type="ECO:0000259" key="1">
    <source>
        <dbReference type="Pfam" id="PF01890"/>
    </source>
</evidence>
<accession>A0A844FKD3</accession>
<dbReference type="Gene3D" id="3.30.420.180">
    <property type="entry name" value="CobE/GbiG C-terminal domain"/>
    <property type="match status" value="1"/>
</dbReference>